<evidence type="ECO:0000313" key="6">
    <source>
        <dbReference type="Proteomes" id="UP000004097"/>
    </source>
</evidence>
<dbReference type="Gene3D" id="3.40.1410.10">
    <property type="entry name" value="Chorismate lyase-like"/>
    <property type="match status" value="1"/>
</dbReference>
<evidence type="ECO:0000256" key="1">
    <source>
        <dbReference type="ARBA" id="ARBA00023015"/>
    </source>
</evidence>
<dbReference type="InterPro" id="IPR011663">
    <property type="entry name" value="UTRA"/>
</dbReference>
<dbReference type="InterPro" id="IPR000524">
    <property type="entry name" value="Tscrpt_reg_HTH_GntR"/>
</dbReference>
<dbReference type="PANTHER" id="PTHR44846">
    <property type="entry name" value="MANNOSYL-D-GLYCERATE TRANSPORT/METABOLISM SYSTEM REPRESSOR MNGR-RELATED"/>
    <property type="match status" value="1"/>
</dbReference>
<dbReference type="SMART" id="SM00866">
    <property type="entry name" value="UTRA"/>
    <property type="match status" value="1"/>
</dbReference>
<evidence type="ECO:0000256" key="2">
    <source>
        <dbReference type="ARBA" id="ARBA00023125"/>
    </source>
</evidence>
<gene>
    <name evidence="5" type="primary">frlR</name>
    <name evidence="5" type="ORF">HMPREF9430_00326</name>
</gene>
<dbReference type="PRINTS" id="PR00035">
    <property type="entry name" value="HTHGNTR"/>
</dbReference>
<dbReference type="eggNOG" id="COG2188">
    <property type="taxonomic scope" value="Bacteria"/>
</dbReference>
<dbReference type="STRING" id="706433.HMPREF9430_00326"/>
<dbReference type="InterPro" id="IPR050679">
    <property type="entry name" value="Bact_HTH_transcr_reg"/>
</dbReference>
<dbReference type="GO" id="GO:0003677">
    <property type="term" value="F:DNA binding"/>
    <property type="evidence" value="ECO:0007669"/>
    <property type="project" value="UniProtKB-KW"/>
</dbReference>
<evidence type="ECO:0000259" key="4">
    <source>
        <dbReference type="PROSITE" id="PS50949"/>
    </source>
</evidence>
<dbReference type="SUPFAM" id="SSF46785">
    <property type="entry name" value="Winged helix' DNA-binding domain"/>
    <property type="match status" value="1"/>
</dbReference>
<organism evidence="5 6">
    <name type="scientific">Solobacterium moorei F0204</name>
    <dbReference type="NCBI Taxonomy" id="706433"/>
    <lineage>
        <taxon>Bacteria</taxon>
        <taxon>Bacillati</taxon>
        <taxon>Bacillota</taxon>
        <taxon>Erysipelotrichia</taxon>
        <taxon>Erysipelotrichales</taxon>
        <taxon>Erysipelotrichaceae</taxon>
        <taxon>Solobacterium</taxon>
    </lineage>
</organism>
<proteinExistence type="predicted"/>
<sequence>MFFIIYKLCILKHIVLYFIGGLNMFIPKYKNISDKIYQEIISNTLYTESVIPTEEELCKQFNVSRTTIRNALGLLANQNLLIRTKGKGYIINDTKEDISTTQDTLGLYETKNKDGKIITSEVISKNIISCSAFLSNKLKVEEGTLIYHLTRLRYIDGKKYSITENYIPLTYFPTINNHDFSMGSLWNYMKENGFHPKIIEQTIEIRTSLEIERFYLSIEQETPVMVIENIATSTELNKPIDLSIIITNAYKSKLHFTNNM</sequence>
<dbReference type="Gene3D" id="1.10.10.10">
    <property type="entry name" value="Winged helix-like DNA-binding domain superfamily/Winged helix DNA-binding domain"/>
    <property type="match status" value="1"/>
</dbReference>
<dbReference type="CDD" id="cd07377">
    <property type="entry name" value="WHTH_GntR"/>
    <property type="match status" value="1"/>
</dbReference>
<reference evidence="5 6" key="1">
    <citation type="submission" date="2010-08" db="EMBL/GenBank/DDBJ databases">
        <authorList>
            <person name="Weinstock G."/>
            <person name="Sodergren E."/>
            <person name="Clifton S."/>
            <person name="Fulton L."/>
            <person name="Fulton B."/>
            <person name="Courtney L."/>
            <person name="Fronick C."/>
            <person name="Harrison M."/>
            <person name="Strong C."/>
            <person name="Farmer C."/>
            <person name="Delahaunty K."/>
            <person name="Markovic C."/>
            <person name="Hall O."/>
            <person name="Minx P."/>
            <person name="Tomlinson C."/>
            <person name="Mitreva M."/>
            <person name="Hou S."/>
            <person name="Chen J."/>
            <person name="Wollam A."/>
            <person name="Pepin K.H."/>
            <person name="Johnson M."/>
            <person name="Bhonagiri V."/>
            <person name="Zhang X."/>
            <person name="Suruliraj S."/>
            <person name="Warren W."/>
            <person name="Chinwalla A."/>
            <person name="Mardis E.R."/>
            <person name="Wilson R.K."/>
        </authorList>
    </citation>
    <scope>NUCLEOTIDE SEQUENCE [LARGE SCALE GENOMIC DNA]</scope>
    <source>
        <strain evidence="5 6">F0204</strain>
    </source>
</reference>
<dbReference type="HOGENOM" id="CLU_063236_4_2_9"/>
<comment type="caution">
    <text evidence="5">The sequence shown here is derived from an EMBL/GenBank/DDBJ whole genome shotgun (WGS) entry which is preliminary data.</text>
</comment>
<dbReference type="InterPro" id="IPR036390">
    <property type="entry name" value="WH_DNA-bd_sf"/>
</dbReference>
<keyword evidence="1" id="KW-0805">Transcription regulation</keyword>
<dbReference type="AlphaFoldDB" id="E7ML35"/>
<dbReference type="SUPFAM" id="SSF64288">
    <property type="entry name" value="Chorismate lyase-like"/>
    <property type="match status" value="1"/>
</dbReference>
<protein>
    <submittedName>
        <fullName evidence="5">HTH-type transcriptional regulator FrlR</fullName>
    </submittedName>
</protein>
<name>E7ML35_9FIRM</name>
<dbReference type="GO" id="GO:0045892">
    <property type="term" value="P:negative regulation of DNA-templated transcription"/>
    <property type="evidence" value="ECO:0007669"/>
    <property type="project" value="TreeGrafter"/>
</dbReference>
<dbReference type="SMART" id="SM00345">
    <property type="entry name" value="HTH_GNTR"/>
    <property type="match status" value="1"/>
</dbReference>
<dbReference type="PROSITE" id="PS50949">
    <property type="entry name" value="HTH_GNTR"/>
    <property type="match status" value="1"/>
</dbReference>
<keyword evidence="2" id="KW-0238">DNA-binding</keyword>
<dbReference type="EMBL" id="AECQ01000004">
    <property type="protein sequence ID" value="EFW25158.1"/>
    <property type="molecule type" value="Genomic_DNA"/>
</dbReference>
<dbReference type="GO" id="GO:0003700">
    <property type="term" value="F:DNA-binding transcription factor activity"/>
    <property type="evidence" value="ECO:0007669"/>
    <property type="project" value="InterPro"/>
</dbReference>
<evidence type="ECO:0000256" key="3">
    <source>
        <dbReference type="ARBA" id="ARBA00023163"/>
    </source>
</evidence>
<dbReference type="InterPro" id="IPR028978">
    <property type="entry name" value="Chorismate_lyase_/UTRA_dom_sf"/>
</dbReference>
<dbReference type="InterPro" id="IPR036388">
    <property type="entry name" value="WH-like_DNA-bd_sf"/>
</dbReference>
<dbReference type="Pfam" id="PF07702">
    <property type="entry name" value="UTRA"/>
    <property type="match status" value="1"/>
</dbReference>
<dbReference type="PANTHER" id="PTHR44846:SF1">
    <property type="entry name" value="MANNOSYL-D-GLYCERATE TRANSPORT_METABOLISM SYSTEM REPRESSOR MNGR-RELATED"/>
    <property type="match status" value="1"/>
</dbReference>
<keyword evidence="3" id="KW-0804">Transcription</keyword>
<dbReference type="Proteomes" id="UP000004097">
    <property type="component" value="Unassembled WGS sequence"/>
</dbReference>
<feature type="domain" description="HTH gntR-type" evidence="4">
    <location>
        <begin position="26"/>
        <end position="94"/>
    </location>
</feature>
<evidence type="ECO:0000313" key="5">
    <source>
        <dbReference type="EMBL" id="EFW25158.1"/>
    </source>
</evidence>
<dbReference type="Pfam" id="PF00392">
    <property type="entry name" value="GntR"/>
    <property type="match status" value="1"/>
</dbReference>
<keyword evidence="6" id="KW-1185">Reference proteome</keyword>
<accession>E7ML35</accession>